<feature type="transmembrane region" description="Helical" evidence="7">
    <location>
        <begin position="491"/>
        <end position="511"/>
    </location>
</feature>
<comment type="similarity">
    <text evidence="2">Belongs to the TAPT1 family.</text>
</comment>
<reference evidence="8" key="1">
    <citation type="submission" date="2021-01" db="EMBL/GenBank/DDBJ databases">
        <authorList>
            <person name="Eckstrom K.M.E."/>
        </authorList>
    </citation>
    <scope>NUCLEOTIDE SEQUENCE</scope>
    <source>
        <strain evidence="8">UVCC 0001</strain>
    </source>
</reference>
<comment type="caution">
    <text evidence="8">The sequence shown here is derived from an EMBL/GenBank/DDBJ whole genome shotgun (WGS) entry which is preliminary data.</text>
</comment>
<evidence type="ECO:0000256" key="3">
    <source>
        <dbReference type="ARBA" id="ARBA00022692"/>
    </source>
</evidence>
<name>A0AAD9IFZ4_PROWI</name>
<evidence type="ECO:0000313" key="8">
    <source>
        <dbReference type="EMBL" id="KAK2076434.1"/>
    </source>
</evidence>
<feature type="transmembrane region" description="Helical" evidence="7">
    <location>
        <begin position="531"/>
        <end position="552"/>
    </location>
</feature>
<comment type="subcellular location">
    <subcellularLocation>
        <location evidence="1">Membrane</location>
        <topology evidence="1">Multi-pass membrane protein</topology>
    </subcellularLocation>
</comment>
<organism evidence="8 9">
    <name type="scientific">Prototheca wickerhamii</name>
    <dbReference type="NCBI Taxonomy" id="3111"/>
    <lineage>
        <taxon>Eukaryota</taxon>
        <taxon>Viridiplantae</taxon>
        <taxon>Chlorophyta</taxon>
        <taxon>core chlorophytes</taxon>
        <taxon>Trebouxiophyceae</taxon>
        <taxon>Chlorellales</taxon>
        <taxon>Chlorellaceae</taxon>
        <taxon>Prototheca</taxon>
    </lineage>
</organism>
<evidence type="ECO:0000256" key="2">
    <source>
        <dbReference type="ARBA" id="ARBA00008803"/>
    </source>
</evidence>
<feature type="region of interest" description="Disordered" evidence="6">
    <location>
        <begin position="1"/>
        <end position="77"/>
    </location>
</feature>
<evidence type="ECO:0000256" key="5">
    <source>
        <dbReference type="ARBA" id="ARBA00023136"/>
    </source>
</evidence>
<dbReference type="AlphaFoldDB" id="A0AAD9IFZ4"/>
<accession>A0AAD9IFZ4</accession>
<keyword evidence="3 7" id="KW-0812">Transmembrane</keyword>
<gene>
    <name evidence="8" type="ORF">QBZ16_000959</name>
</gene>
<dbReference type="PANTHER" id="PTHR13317">
    <property type="entry name" value="TRANSMEMBRANE ANTERIOR POSTERIOR TRANSFORMATION PROTEIN 1 HOMOLOG"/>
    <property type="match status" value="1"/>
</dbReference>
<evidence type="ECO:0000313" key="9">
    <source>
        <dbReference type="Proteomes" id="UP001255856"/>
    </source>
</evidence>
<evidence type="ECO:0000256" key="7">
    <source>
        <dbReference type="SAM" id="Phobius"/>
    </source>
</evidence>
<dbReference type="GO" id="GO:0005789">
    <property type="term" value="C:endoplasmic reticulum membrane"/>
    <property type="evidence" value="ECO:0007669"/>
    <property type="project" value="TreeGrafter"/>
</dbReference>
<dbReference type="PANTHER" id="PTHR13317:SF4">
    <property type="entry name" value="TRANSMEMBRANE ANTERIOR POSTERIOR TRANSFORMATION PROTEIN 1 HOMOLOG"/>
    <property type="match status" value="1"/>
</dbReference>
<keyword evidence="5 7" id="KW-0472">Membrane</keyword>
<dbReference type="Proteomes" id="UP001255856">
    <property type="component" value="Unassembled WGS sequence"/>
</dbReference>
<keyword evidence="4 7" id="KW-1133">Transmembrane helix</keyword>
<feature type="transmembrane region" description="Helical" evidence="7">
    <location>
        <begin position="182"/>
        <end position="203"/>
    </location>
</feature>
<dbReference type="EMBL" id="JASFZW010000010">
    <property type="protein sequence ID" value="KAK2076434.1"/>
    <property type="molecule type" value="Genomic_DNA"/>
</dbReference>
<evidence type="ECO:0000256" key="1">
    <source>
        <dbReference type="ARBA" id="ARBA00004141"/>
    </source>
</evidence>
<protein>
    <submittedName>
        <fullName evidence="8">Uncharacterized protein</fullName>
    </submittedName>
</protein>
<proteinExistence type="inferred from homology"/>
<feature type="transmembrane region" description="Helical" evidence="7">
    <location>
        <begin position="246"/>
        <end position="271"/>
    </location>
</feature>
<keyword evidence="9" id="KW-1185">Reference proteome</keyword>
<dbReference type="InterPro" id="IPR008010">
    <property type="entry name" value="Tatp1"/>
</dbReference>
<dbReference type="Pfam" id="PF05346">
    <property type="entry name" value="DUF747"/>
    <property type="match status" value="1"/>
</dbReference>
<evidence type="ECO:0000256" key="6">
    <source>
        <dbReference type="SAM" id="MobiDB-lite"/>
    </source>
</evidence>
<sequence length="573" mass="61084">MLLNSGNRYEALGVERPKGRARRRRRAPQPETSCPSLDTGPPQAPPPPASIFRRNSDPELLAGASSPEPSAGKGVLPRTNTVAGVTLAALLEADGPRAPAPGEEALAPLRSPRVGLAVSTRRAASAEVGPVAVAEGAGPWAYLLRQLAPPTAKEQPDDVWGQTERDRVYNALVSVPYQLERFIAMGACICLVSSLNVLTLVPLRLLLAGGAWLGRALGGTGREREHVPSSYKPPPRLLTASVLYDALQLLMFGCMLVFMASVNIGSIYYWLKDMTHEFLKLSVLYTALELSDKVGWFGGVGKICCSFGVDVLEALAGSCTRFVRPGGDGRLVLATRLASDVAVTLCLLLVHCSVLLGQAMTLSVALNGKRSTLVGLMIAANFGELKGTVFKRFDSSKLYNLTCQDVTERFHLLIALAFVVAEEMGHSAQGRPSGTLLARCARIAAAEACIDVVKHAVLGKFNEVRAGVYSEFTRDLAGGVCAASANSLHRLVGFEPLAAVALAVRIFLGALGREADVLPRLARWAALLWPALLALRLAVGYALQAACHAYLAHYERTRGAARRLGARAERKAA</sequence>
<evidence type="ECO:0000256" key="4">
    <source>
        <dbReference type="ARBA" id="ARBA00022989"/>
    </source>
</evidence>